<dbReference type="Pfam" id="PF00027">
    <property type="entry name" value="cNMP_binding"/>
    <property type="match status" value="1"/>
</dbReference>
<dbReference type="Proteomes" id="UP000824101">
    <property type="component" value="Unassembled WGS sequence"/>
</dbReference>
<dbReference type="Pfam" id="PF13730">
    <property type="entry name" value="HTH_36"/>
    <property type="match status" value="1"/>
</dbReference>
<sequence>MQLEELWEKYGEYGRFNLSVLPDHILKQGVRVTFPPRSVILNRGEFPRYIYFIETGIALGTRDYNDGNNYYYFQIDTESGCLGLLEVLSHQPRTVATVVAGTEVTALRISSAVIYDFIMNNPDMLYRCLHIVSNDLYQRSGSDGLLYYRRGIDRVRYYLVQYCSLHGKSGQPVSVNADYQTIASNIGVSVRTVVRSIRTLKEQEEITSIRKKLLISPEQYQTMLNAILPLIHE</sequence>
<dbReference type="InterPro" id="IPR018490">
    <property type="entry name" value="cNMP-bd_dom_sf"/>
</dbReference>
<dbReference type="Gene3D" id="2.60.120.10">
    <property type="entry name" value="Jelly Rolls"/>
    <property type="match status" value="1"/>
</dbReference>
<proteinExistence type="predicted"/>
<dbReference type="InterPro" id="IPR036390">
    <property type="entry name" value="WH_DNA-bd_sf"/>
</dbReference>
<dbReference type="CDD" id="cd00038">
    <property type="entry name" value="CAP_ED"/>
    <property type="match status" value="1"/>
</dbReference>
<accession>A0A9D2GK39</accession>
<dbReference type="InterPro" id="IPR036388">
    <property type="entry name" value="WH-like_DNA-bd_sf"/>
</dbReference>
<evidence type="ECO:0000313" key="2">
    <source>
        <dbReference type="EMBL" id="HIZ80021.1"/>
    </source>
</evidence>
<dbReference type="InterPro" id="IPR014710">
    <property type="entry name" value="RmlC-like_jellyroll"/>
</dbReference>
<dbReference type="Gene3D" id="1.10.10.10">
    <property type="entry name" value="Winged helix-like DNA-binding domain superfamily/Winged helix DNA-binding domain"/>
    <property type="match status" value="1"/>
</dbReference>
<gene>
    <name evidence="2" type="ORF">IAA17_09575</name>
</gene>
<evidence type="ECO:0000259" key="1">
    <source>
        <dbReference type="PROSITE" id="PS50042"/>
    </source>
</evidence>
<name>A0A9D2GK39_9FIRM</name>
<dbReference type="EMBL" id="DXBC01000154">
    <property type="protein sequence ID" value="HIZ80021.1"/>
    <property type="molecule type" value="Genomic_DNA"/>
</dbReference>
<dbReference type="SUPFAM" id="SSF51206">
    <property type="entry name" value="cAMP-binding domain-like"/>
    <property type="match status" value="1"/>
</dbReference>
<dbReference type="InterPro" id="IPR000595">
    <property type="entry name" value="cNMP-bd_dom"/>
</dbReference>
<dbReference type="SUPFAM" id="SSF46785">
    <property type="entry name" value="Winged helix' DNA-binding domain"/>
    <property type="match status" value="1"/>
</dbReference>
<reference evidence="2" key="2">
    <citation type="submission" date="2021-04" db="EMBL/GenBank/DDBJ databases">
        <authorList>
            <person name="Gilroy R."/>
        </authorList>
    </citation>
    <scope>NUCLEOTIDE SEQUENCE</scope>
    <source>
        <strain evidence="2">ChiBcec1-1093</strain>
    </source>
</reference>
<dbReference type="PROSITE" id="PS50042">
    <property type="entry name" value="CNMP_BINDING_3"/>
    <property type="match status" value="1"/>
</dbReference>
<protein>
    <submittedName>
        <fullName evidence="2">Crp/Fnr family transcriptional regulator</fullName>
    </submittedName>
</protein>
<dbReference type="AlphaFoldDB" id="A0A9D2GK39"/>
<feature type="domain" description="Cyclic nucleotide-binding" evidence="1">
    <location>
        <begin position="32"/>
        <end position="127"/>
    </location>
</feature>
<evidence type="ECO:0000313" key="3">
    <source>
        <dbReference type="Proteomes" id="UP000824101"/>
    </source>
</evidence>
<reference evidence="2" key="1">
    <citation type="journal article" date="2021" name="PeerJ">
        <title>Extensive microbial diversity within the chicken gut microbiome revealed by metagenomics and culture.</title>
        <authorList>
            <person name="Gilroy R."/>
            <person name="Ravi A."/>
            <person name="Getino M."/>
            <person name="Pursley I."/>
            <person name="Horton D.L."/>
            <person name="Alikhan N.F."/>
            <person name="Baker D."/>
            <person name="Gharbi K."/>
            <person name="Hall N."/>
            <person name="Watson M."/>
            <person name="Adriaenssens E.M."/>
            <person name="Foster-Nyarko E."/>
            <person name="Jarju S."/>
            <person name="Secka A."/>
            <person name="Antonio M."/>
            <person name="Oren A."/>
            <person name="Chaudhuri R.R."/>
            <person name="La Ragione R."/>
            <person name="Hildebrand F."/>
            <person name="Pallen M.J."/>
        </authorList>
    </citation>
    <scope>NUCLEOTIDE SEQUENCE</scope>
    <source>
        <strain evidence="2">ChiBcec1-1093</strain>
    </source>
</reference>
<organism evidence="2 3">
    <name type="scientific">Candidatus Lachnoclostridium stercorigallinarum</name>
    <dbReference type="NCBI Taxonomy" id="2838634"/>
    <lineage>
        <taxon>Bacteria</taxon>
        <taxon>Bacillati</taxon>
        <taxon>Bacillota</taxon>
        <taxon>Clostridia</taxon>
        <taxon>Lachnospirales</taxon>
        <taxon>Lachnospiraceae</taxon>
    </lineage>
</organism>
<comment type="caution">
    <text evidence="2">The sequence shown here is derived from an EMBL/GenBank/DDBJ whole genome shotgun (WGS) entry which is preliminary data.</text>
</comment>